<dbReference type="GO" id="GO:0000731">
    <property type="term" value="P:DNA synthesis involved in DNA repair"/>
    <property type="evidence" value="ECO:0007669"/>
    <property type="project" value="TreeGrafter"/>
</dbReference>
<evidence type="ECO:0008006" key="5">
    <source>
        <dbReference type="Google" id="ProtNLM"/>
    </source>
</evidence>
<feature type="domain" description="ATPase AAA-type core" evidence="2">
    <location>
        <begin position="263"/>
        <end position="417"/>
    </location>
</feature>
<sequence>MRLKKIKLLGDYKIFKQNQEFDFGDDSTLGIVGINGSGKSILLELISKIFVDASNQIIQESYSSDISYEANYSLEKDHMIDSVLIGIGGDWETTEHVQIKLENRTQHFKMLISNGIEEFEIININMYYVFFPRKIVVYSSGHNEGVSDEIINYRLYSLAEKDAQKIKKNNFGEIINKGILDRYNELFYYFDDTISKLAILTSFMFETGNQTILSQFFENAFVNSFKIRLDRKDIYGEEIYFDEKASYLLNEIMSFSHTVQVNENGFEYYEFHAPIGKDREKMSLLAFFEGLQRLYDYNIYKIKKRTRNRIIYGDEQNKKSLVDWNIANFRVFELLEITLETASGSELKLRDFSDGEYQVLQLISILNIFYGSNILFLLDEPETHFNPSWKSLFVSKVKSMLNPMSQVIFSSHNPEVITDLRSTSVVSMKNGVQYNLQFETFGANPNMISANLFDKRNTVAELAKQKIEEFGNRINQATNNQELNNLKIEIGRTLGDSSERLMLIIEIQKRMM</sequence>
<evidence type="ECO:0000313" key="4">
    <source>
        <dbReference type="Proteomes" id="UP000262072"/>
    </source>
</evidence>
<dbReference type="Pfam" id="PF13304">
    <property type="entry name" value="AAA_21"/>
    <property type="match status" value="1"/>
</dbReference>
<reference evidence="4" key="1">
    <citation type="submission" date="2018-05" db="EMBL/GenBank/DDBJ databases">
        <authorList>
            <person name="Strepis N."/>
        </authorList>
    </citation>
    <scope>NUCLEOTIDE SEQUENCE [LARGE SCALE GENOMIC DNA]</scope>
</reference>
<protein>
    <recommendedName>
        <fullName evidence="5">Atpase aaa-type core</fullName>
    </recommendedName>
</protein>
<dbReference type="PANTHER" id="PTHR32182">
    <property type="entry name" value="DNA REPLICATION AND REPAIR PROTEIN RECF"/>
    <property type="match status" value="1"/>
</dbReference>
<dbReference type="EMBL" id="UNRR01000040">
    <property type="protein sequence ID" value="SYZ79836.1"/>
    <property type="molecule type" value="Genomic_DNA"/>
</dbReference>
<dbReference type="InterPro" id="IPR027417">
    <property type="entry name" value="P-loop_NTPase"/>
</dbReference>
<dbReference type="OrthoDB" id="9801813at2"/>
<dbReference type="SUPFAM" id="SSF52540">
    <property type="entry name" value="P-loop containing nucleoside triphosphate hydrolases"/>
    <property type="match status" value="1"/>
</dbReference>
<feature type="domain" description="ABC transporter" evidence="1">
    <location>
        <begin position="18"/>
        <end position="59"/>
    </location>
</feature>
<proteinExistence type="predicted"/>
<dbReference type="InterPro" id="IPR003439">
    <property type="entry name" value="ABC_transporter-like_ATP-bd"/>
</dbReference>
<dbReference type="GO" id="GO:0005524">
    <property type="term" value="F:ATP binding"/>
    <property type="evidence" value="ECO:0007669"/>
    <property type="project" value="InterPro"/>
</dbReference>
<dbReference type="Pfam" id="PF00005">
    <property type="entry name" value="ABC_tran"/>
    <property type="match status" value="1"/>
</dbReference>
<dbReference type="AlphaFoldDB" id="A0A383TIP6"/>
<evidence type="ECO:0000313" key="3">
    <source>
        <dbReference type="EMBL" id="SYZ79836.1"/>
    </source>
</evidence>
<dbReference type="RefSeq" id="WP_119093895.1">
    <property type="nucleotide sequence ID" value="NZ_UNRR01000040.1"/>
</dbReference>
<dbReference type="Gene3D" id="3.40.50.300">
    <property type="entry name" value="P-loop containing nucleotide triphosphate hydrolases"/>
    <property type="match status" value="2"/>
</dbReference>
<organism evidence="3 4">
    <name type="scientific">Trichococcus shcherbakoviae</name>
    <dbReference type="NCBI Taxonomy" id="2094020"/>
    <lineage>
        <taxon>Bacteria</taxon>
        <taxon>Bacillati</taxon>
        <taxon>Bacillota</taxon>
        <taxon>Bacilli</taxon>
        <taxon>Lactobacillales</taxon>
        <taxon>Carnobacteriaceae</taxon>
        <taxon>Trichococcus</taxon>
    </lineage>
</organism>
<evidence type="ECO:0000259" key="2">
    <source>
        <dbReference type="Pfam" id="PF13304"/>
    </source>
</evidence>
<dbReference type="InterPro" id="IPR003959">
    <property type="entry name" value="ATPase_AAA_core"/>
</dbReference>
<dbReference type="GO" id="GO:0006302">
    <property type="term" value="P:double-strand break repair"/>
    <property type="evidence" value="ECO:0007669"/>
    <property type="project" value="TreeGrafter"/>
</dbReference>
<dbReference type="PANTHER" id="PTHR32182:SF22">
    <property type="entry name" value="ATP-DEPENDENT ENDONUCLEASE, OLD FAMILY-RELATED"/>
    <property type="match status" value="1"/>
</dbReference>
<dbReference type="Proteomes" id="UP000262072">
    <property type="component" value="Unassembled WGS sequence"/>
</dbReference>
<dbReference type="GO" id="GO:0016887">
    <property type="term" value="F:ATP hydrolysis activity"/>
    <property type="evidence" value="ECO:0007669"/>
    <property type="project" value="InterPro"/>
</dbReference>
<name>A0A383TIP6_9LACT</name>
<gene>
    <name evidence="3" type="ORF">TART1_2712</name>
</gene>
<accession>A0A383TIP6</accession>
<evidence type="ECO:0000259" key="1">
    <source>
        <dbReference type="Pfam" id="PF00005"/>
    </source>
</evidence>